<proteinExistence type="predicted"/>
<name>A0ABT1NZP0_9GAMM</name>
<reference evidence="1" key="1">
    <citation type="thesis" date="2020" institute="Technische Universitat Dresden" country="Dresden, Germany">
        <title>The Agarolytic System of Microbulbifer elongatus PORT2, Isolated from Batu Karas, Pangandaran West Java Indonesia.</title>
        <authorList>
            <person name="Anggraeni S.R."/>
        </authorList>
    </citation>
    <scope>NUCLEOTIDE SEQUENCE</scope>
    <source>
        <strain evidence="1">PORT2</strain>
    </source>
</reference>
<protein>
    <recommendedName>
        <fullName evidence="3">Cycloisomerase</fullName>
    </recommendedName>
</protein>
<accession>A0ABT1NZP0</accession>
<organism evidence="1 2">
    <name type="scientific">Microbulbifer elongatus</name>
    <dbReference type="NCBI Taxonomy" id="86173"/>
    <lineage>
        <taxon>Bacteria</taxon>
        <taxon>Pseudomonadati</taxon>
        <taxon>Pseudomonadota</taxon>
        <taxon>Gammaproteobacteria</taxon>
        <taxon>Cellvibrionales</taxon>
        <taxon>Microbulbiferaceae</taxon>
        <taxon>Microbulbifer</taxon>
    </lineage>
</organism>
<evidence type="ECO:0000313" key="1">
    <source>
        <dbReference type="EMBL" id="MCQ3829335.1"/>
    </source>
</evidence>
<dbReference type="Proteomes" id="UP001205566">
    <property type="component" value="Unassembled WGS sequence"/>
</dbReference>
<evidence type="ECO:0000313" key="2">
    <source>
        <dbReference type="Proteomes" id="UP001205566"/>
    </source>
</evidence>
<evidence type="ECO:0008006" key="3">
    <source>
        <dbReference type="Google" id="ProtNLM"/>
    </source>
</evidence>
<comment type="caution">
    <text evidence="1">The sequence shown here is derived from an EMBL/GenBank/DDBJ whole genome shotgun (WGS) entry which is preliminary data.</text>
</comment>
<dbReference type="SUPFAM" id="SSF75011">
    <property type="entry name" value="3-carboxy-cis,cis-mucoante lactonizing enzyme"/>
    <property type="match status" value="1"/>
</dbReference>
<sequence>MKLAEYFTGLRSNARFKRTTQLLLLWVVALPIAADERLRATTLQAFDTFDARQGIAVDKQFFYAVNNFRITKHRRSDGAPVLQWDGISEQGPLIHMDSGMVWEGKLYASHSNYPAWPMTSSVEVWDTNTMEHVATHSFGIELGSFTWLDRYNGHWWGAFGNYDKVQKGQERPYGQTIRTQVVKMDDRFQVLARWTLPEKVLERIAPMSNSGGSWGPDGYLYLTGHDHPEIYVMQIPAHGSELRWVATIDAPEIHGQGIAWDRSSDQREIWGIRKRDRKVFRMQVPQVTAPDNAAIVSRVRGPGQFKRD</sequence>
<gene>
    <name evidence="1" type="ORF">HXX02_07745</name>
</gene>
<dbReference type="RefSeq" id="WP_255874206.1">
    <property type="nucleotide sequence ID" value="NZ_JACASI010000024.1"/>
</dbReference>
<keyword evidence="2" id="KW-1185">Reference proteome</keyword>
<dbReference type="EMBL" id="JACASI010000024">
    <property type="protein sequence ID" value="MCQ3829335.1"/>
    <property type="molecule type" value="Genomic_DNA"/>
</dbReference>